<protein>
    <submittedName>
        <fullName evidence="1">Uncharacterized protein</fullName>
    </submittedName>
</protein>
<organism evidence="1 2">
    <name type="scientific">Curvularia clavata</name>
    <dbReference type="NCBI Taxonomy" id="95742"/>
    <lineage>
        <taxon>Eukaryota</taxon>
        <taxon>Fungi</taxon>
        <taxon>Dikarya</taxon>
        <taxon>Ascomycota</taxon>
        <taxon>Pezizomycotina</taxon>
        <taxon>Dothideomycetes</taxon>
        <taxon>Pleosporomycetidae</taxon>
        <taxon>Pleosporales</taxon>
        <taxon>Pleosporineae</taxon>
        <taxon>Pleosporaceae</taxon>
        <taxon>Curvularia</taxon>
    </lineage>
</organism>
<sequence>MAKPSTGPNFLSLPTELRMHIAAEALEQHPLSGFHMVDAAPENGSRYILDTRYRPSANLSIRLVCRQFNIDFTRLAIQKTRFVLQKDAGSTVSTQSETILRDVKRLVVHYGPDTIAEWREFPFNKECLQLDELDMFMPLAEAPEYSELVGMFRRLRNVQRIRFLLCGDEQQARLRCCWLIGVMLKEDHYQRYDAPNAPNLESSWWSWSWSFNDNYSWVTFVAQEPKPVMVEEEYMMLVKPKLDEIMEATAGALG</sequence>
<dbReference type="VEuPathDB" id="FungiDB:yc1106_04717"/>
<evidence type="ECO:0000313" key="2">
    <source>
        <dbReference type="Proteomes" id="UP001056012"/>
    </source>
</evidence>
<proteinExistence type="predicted"/>
<accession>A0A9Q8ZAY2</accession>
<evidence type="ECO:0000313" key="1">
    <source>
        <dbReference type="EMBL" id="USP77443.1"/>
    </source>
</evidence>
<dbReference type="Proteomes" id="UP001056012">
    <property type="component" value="Chromosome 3"/>
</dbReference>
<reference evidence="1" key="1">
    <citation type="submission" date="2021-12" db="EMBL/GenBank/DDBJ databases">
        <title>Curvularia clavata genome.</title>
        <authorList>
            <person name="Cao Y."/>
        </authorList>
    </citation>
    <scope>NUCLEOTIDE SEQUENCE</scope>
    <source>
        <strain evidence="1">Yc1106</strain>
    </source>
</reference>
<gene>
    <name evidence="1" type="ORF">yc1106_04717</name>
</gene>
<dbReference type="AlphaFoldDB" id="A0A9Q8ZAY2"/>
<dbReference type="EMBL" id="CP089276">
    <property type="protein sequence ID" value="USP77443.1"/>
    <property type="molecule type" value="Genomic_DNA"/>
</dbReference>
<keyword evidence="2" id="KW-1185">Reference proteome</keyword>
<dbReference type="OrthoDB" id="3786918at2759"/>
<name>A0A9Q8ZAY2_CURCL</name>